<dbReference type="Gene3D" id="1.10.10.2200">
    <property type="match status" value="1"/>
</dbReference>
<organism evidence="6 7">
    <name type="scientific">Candidatus Electrothrix aarhusensis</name>
    <dbReference type="NCBI Taxonomy" id="1859131"/>
    <lineage>
        <taxon>Bacteria</taxon>
        <taxon>Pseudomonadati</taxon>
        <taxon>Thermodesulfobacteriota</taxon>
        <taxon>Desulfobulbia</taxon>
        <taxon>Desulfobulbales</taxon>
        <taxon>Desulfobulbaceae</taxon>
        <taxon>Candidatus Electrothrix</taxon>
    </lineage>
</organism>
<feature type="coiled-coil region" evidence="3">
    <location>
        <begin position="803"/>
        <end position="839"/>
    </location>
</feature>
<evidence type="ECO:0000313" key="7">
    <source>
        <dbReference type="Proteomes" id="UP000287853"/>
    </source>
</evidence>
<keyword evidence="7" id="KW-1185">Reference proteome</keyword>
<dbReference type="Gene3D" id="3.30.310.200">
    <property type="match status" value="1"/>
</dbReference>
<feature type="domain" description="COR" evidence="4">
    <location>
        <begin position="430"/>
        <end position="580"/>
    </location>
</feature>
<dbReference type="PROSITE" id="PS51450">
    <property type="entry name" value="LRR"/>
    <property type="match status" value="3"/>
</dbReference>
<dbReference type="InterPro" id="IPR001611">
    <property type="entry name" value="Leu-rich_rpt"/>
</dbReference>
<dbReference type="InterPro" id="IPR057263">
    <property type="entry name" value="COR-B"/>
</dbReference>
<evidence type="ECO:0000256" key="3">
    <source>
        <dbReference type="SAM" id="Coils"/>
    </source>
</evidence>
<evidence type="ECO:0000259" key="4">
    <source>
        <dbReference type="Pfam" id="PF16095"/>
    </source>
</evidence>
<name>A0A3S3QZL0_9BACT</name>
<dbReference type="SMART" id="SM00369">
    <property type="entry name" value="LRR_TYP"/>
    <property type="match status" value="4"/>
</dbReference>
<dbReference type="InterPro" id="IPR025875">
    <property type="entry name" value="Leu-rich_rpt_4"/>
</dbReference>
<dbReference type="AlphaFoldDB" id="A0A3S3QZL0"/>
<dbReference type="InterPro" id="IPR050836">
    <property type="entry name" value="SDS22/Internalin_LRR"/>
</dbReference>
<dbReference type="InterPro" id="IPR036388">
    <property type="entry name" value="WH-like_DNA-bd_sf"/>
</dbReference>
<dbReference type="InterPro" id="IPR032171">
    <property type="entry name" value="COR-A"/>
</dbReference>
<dbReference type="SUPFAM" id="SSF52540">
    <property type="entry name" value="P-loop containing nucleoside triphosphate hydrolases"/>
    <property type="match status" value="1"/>
</dbReference>
<dbReference type="PRINTS" id="PR00449">
    <property type="entry name" value="RASTRNSFRMNG"/>
</dbReference>
<dbReference type="Pfam" id="PF08477">
    <property type="entry name" value="Roc"/>
    <property type="match status" value="1"/>
</dbReference>
<dbReference type="InterPro" id="IPR003591">
    <property type="entry name" value="Leu-rich_rpt_typical-subtyp"/>
</dbReference>
<dbReference type="Proteomes" id="UP000287853">
    <property type="component" value="Unassembled WGS sequence"/>
</dbReference>
<dbReference type="Pfam" id="PF16095">
    <property type="entry name" value="COR-A"/>
    <property type="match status" value="1"/>
</dbReference>
<keyword evidence="2" id="KW-0677">Repeat</keyword>
<evidence type="ECO:0000256" key="2">
    <source>
        <dbReference type="ARBA" id="ARBA00022737"/>
    </source>
</evidence>
<dbReference type="InterPro" id="IPR032675">
    <property type="entry name" value="LRR_dom_sf"/>
</dbReference>
<dbReference type="Pfam" id="PF12799">
    <property type="entry name" value="LRR_4"/>
    <property type="match status" value="1"/>
</dbReference>
<protein>
    <submittedName>
        <fullName evidence="6">Internalin A</fullName>
    </submittedName>
</protein>
<dbReference type="InterPro" id="IPR027417">
    <property type="entry name" value="P-loop_NTPase"/>
</dbReference>
<dbReference type="SUPFAM" id="SSF52058">
    <property type="entry name" value="L domain-like"/>
    <property type="match status" value="1"/>
</dbReference>
<dbReference type="Gene3D" id="1.10.10.10">
    <property type="entry name" value="Winged helix-like DNA-binding domain superfamily/Winged helix DNA-binding domain"/>
    <property type="match status" value="1"/>
</dbReference>
<dbReference type="Gene3D" id="3.80.10.10">
    <property type="entry name" value="Ribonuclease Inhibitor"/>
    <property type="match status" value="1"/>
</dbReference>
<evidence type="ECO:0000259" key="5">
    <source>
        <dbReference type="Pfam" id="PF25497"/>
    </source>
</evidence>
<evidence type="ECO:0000256" key="1">
    <source>
        <dbReference type="ARBA" id="ARBA00022614"/>
    </source>
</evidence>
<accession>A0A3S3QZL0</accession>
<dbReference type="PANTHER" id="PTHR46652">
    <property type="entry name" value="LEUCINE-RICH REPEAT AND IQ DOMAIN-CONTAINING PROTEIN 1-RELATED"/>
    <property type="match status" value="1"/>
</dbReference>
<dbReference type="Pfam" id="PF25497">
    <property type="entry name" value="COR-B"/>
    <property type="match status" value="1"/>
</dbReference>
<keyword evidence="1" id="KW-0433">Leucine-rich repeat</keyword>
<proteinExistence type="predicted"/>
<keyword evidence="3" id="KW-0175">Coiled coil</keyword>
<evidence type="ECO:0000313" key="6">
    <source>
        <dbReference type="EMBL" id="RWX46469.1"/>
    </source>
</evidence>
<reference evidence="6 7" key="1">
    <citation type="submission" date="2017-01" db="EMBL/GenBank/DDBJ databases">
        <title>The cable genome- insights into the physiology and evolution of filamentous bacteria capable of sulfide oxidation via long distance electron transfer.</title>
        <authorList>
            <person name="Schreiber L."/>
            <person name="Bjerg J.T."/>
            <person name="Boggild A."/>
            <person name="Van De Vossenberg J."/>
            <person name="Meysman F."/>
            <person name="Nielsen L.P."/>
            <person name="Schramm A."/>
            <person name="Kjeldsen K.U."/>
        </authorList>
    </citation>
    <scope>NUCLEOTIDE SEQUENCE [LARGE SCALE GENOMIC DNA]</scope>
    <source>
        <strain evidence="6">MCF</strain>
    </source>
</reference>
<feature type="domain" description="C-terminal of Roc COR-B" evidence="5">
    <location>
        <begin position="596"/>
        <end position="734"/>
    </location>
</feature>
<dbReference type="EMBL" id="MTKO01000064">
    <property type="protein sequence ID" value="RWX46469.1"/>
    <property type="molecule type" value="Genomic_DNA"/>
</dbReference>
<dbReference type="Gene3D" id="3.40.50.300">
    <property type="entry name" value="P-loop containing nucleotide triphosphate hydrolases"/>
    <property type="match status" value="1"/>
</dbReference>
<comment type="caution">
    <text evidence="6">The sequence shown here is derived from an EMBL/GenBank/DDBJ whole genome shotgun (WGS) entry which is preliminary data.</text>
</comment>
<gene>
    <name evidence="6" type="ORF">H206_00859</name>
</gene>
<sequence length="908" mass="104636">MVSNDIEVISEIEETLKVQLSRVEEIEFTFIPCYVTDEKKRVISLSLSNSGPNKKSKGFSLLKSLSKLQILYLHATNLKDYSFLKDLKNIQVIDLSDNNLKECSFLKNLNQLTVLDLCNNQIKDISFLKNLKQLYFLDLSNNNLRNISALQGLYKLREINLKKNQIKEISVFRKFISLNRLSLENNRITKLPDWITELPPETIYDRYDSNPDGKGIHVFNNPLTNPPPEIIDQGREAMRAYFRSFKKENGVRLHEAKVLLVGEGMAGKTSLLKRLQGLNFDKKESQTHGINVLSLLGRDLPGFVKPAEDSRLHIWDFGGQEIMHASHRFFMSNRSLYILVLDSRTDSKKFHWLRHIEKYGDKSPLIVAMNKIDINPSYNVEQKSINASFPWIENRFFRISCKSKVGLPEIIRSIAVSVPATPLYGMEISKSWLEIRTELEAATEAKNYINRDQFITICQKYGVEDEVSRTTLLKLLNDLGTVLFFENLPLTDIYVLDPHWVTVGVYKIINSEKTKDGILHEIDLDFILNEEKIRCDEYDPAKEKTFTYTRSELRYLVEIMQEFKLCYLYSATEHLYILPNQLPKEPEQEPKLQGENSLRFIMEYDFLPSSLFSRLMVRLKEDIQDRQQQWRYGMFLENNDLGVQTIIRMDEQTNRIMITIKGGLHNKRQYLSIIRHSIAGLGFQELVPKELVPLPGYQNAFADYKALLGYERAGKNEYFDGILSETFSVSELLDSVVSKEERTKEERIMVETKIDIHDVGNPQVHQNVNQSNTQTNTQNQSVDLHNQFKEAQGLFRNLKDDILEEADIEIEDEKEKKRVANELNKAEKALTEAEEAAAQGKEPDAATKSRLEGFFNSLADKSSRLGKALEFVDQNTQKVQKLARTYNSIAGNVGLPTVPPLLLGKERE</sequence>
<dbReference type="PANTHER" id="PTHR46652:SF3">
    <property type="entry name" value="LEUCINE-RICH REPEAT-CONTAINING PROTEIN 9"/>
    <property type="match status" value="1"/>
</dbReference>